<accession>A0A8S5UFK9</accession>
<protein>
    <recommendedName>
        <fullName evidence="2">RNA polymerase sigma-70 region 4 domain-containing protein</fullName>
    </recommendedName>
</protein>
<dbReference type="InterPro" id="IPR007630">
    <property type="entry name" value="RNA_pol_sigma70_r4"/>
</dbReference>
<evidence type="ECO:0000313" key="3">
    <source>
        <dbReference type="EMBL" id="DAF93279.1"/>
    </source>
</evidence>
<dbReference type="Pfam" id="PF04545">
    <property type="entry name" value="Sigma70_r4"/>
    <property type="match status" value="1"/>
</dbReference>
<evidence type="ECO:0000256" key="1">
    <source>
        <dbReference type="SAM" id="Coils"/>
    </source>
</evidence>
<dbReference type="GO" id="GO:0006352">
    <property type="term" value="P:DNA-templated transcription initiation"/>
    <property type="evidence" value="ECO:0007669"/>
    <property type="project" value="InterPro"/>
</dbReference>
<dbReference type="SUPFAM" id="SSF88659">
    <property type="entry name" value="Sigma3 and sigma4 domains of RNA polymerase sigma factors"/>
    <property type="match status" value="1"/>
</dbReference>
<name>A0A8S5UFK9_9VIRU</name>
<proteinExistence type="predicted"/>
<dbReference type="InterPro" id="IPR013324">
    <property type="entry name" value="RNA_pol_sigma_r3/r4-like"/>
</dbReference>
<evidence type="ECO:0000259" key="2">
    <source>
        <dbReference type="Pfam" id="PF04545"/>
    </source>
</evidence>
<reference evidence="3" key="1">
    <citation type="journal article" date="2021" name="Proc. Natl. Acad. Sci. U.S.A.">
        <title>A Catalog of Tens of Thousands of Viruses from Human Metagenomes Reveals Hidden Associations with Chronic Diseases.</title>
        <authorList>
            <person name="Tisza M.J."/>
            <person name="Buck C.B."/>
        </authorList>
    </citation>
    <scope>NUCLEOTIDE SEQUENCE</scope>
    <source>
        <strain evidence="3">CtR9T2</strain>
    </source>
</reference>
<dbReference type="EMBL" id="BK016081">
    <property type="protein sequence ID" value="DAF93279.1"/>
    <property type="molecule type" value="Genomic_DNA"/>
</dbReference>
<dbReference type="Gene3D" id="1.20.140.160">
    <property type="match status" value="1"/>
</dbReference>
<feature type="domain" description="RNA polymerase sigma-70 region 4" evidence="2">
    <location>
        <begin position="91"/>
        <end position="134"/>
    </location>
</feature>
<sequence length="136" mass="15956">MTNQEKKAYLGRYRDNEREIRRTEEEILRWESLSRKTTTTMGAAGGGSNGEDKLQAAVEKIVRWQNRLTLQLAERVRLREEIEAAIGTVEDERLRLLLRYRYIDGLTFERIAVELNYSWRQICNLHGKALNEVKTS</sequence>
<feature type="coiled-coil region" evidence="1">
    <location>
        <begin position="6"/>
        <end position="33"/>
    </location>
</feature>
<keyword evidence="1" id="KW-0175">Coiled coil</keyword>
<dbReference type="GO" id="GO:0003700">
    <property type="term" value="F:DNA-binding transcription factor activity"/>
    <property type="evidence" value="ECO:0007669"/>
    <property type="project" value="InterPro"/>
</dbReference>
<organism evidence="3">
    <name type="scientific">Phage sp. ctR9T2</name>
    <dbReference type="NCBI Taxonomy" id="2825795"/>
    <lineage>
        <taxon>Viruses</taxon>
    </lineage>
</organism>